<keyword evidence="2" id="KW-0808">Transferase</keyword>
<dbReference type="OrthoDB" id="9795634at2"/>
<evidence type="ECO:0000313" key="2">
    <source>
        <dbReference type="EMBL" id="SDO40931.1"/>
    </source>
</evidence>
<dbReference type="EMBL" id="LT629710">
    <property type="protein sequence ID" value="SDO40931.1"/>
    <property type="molecule type" value="Genomic_DNA"/>
</dbReference>
<dbReference type="Pfam" id="PF08241">
    <property type="entry name" value="Methyltransf_11"/>
    <property type="match status" value="1"/>
</dbReference>
<keyword evidence="3" id="KW-1185">Reference proteome</keyword>
<dbReference type="InterPro" id="IPR029063">
    <property type="entry name" value="SAM-dependent_MTases_sf"/>
</dbReference>
<evidence type="ECO:0000313" key="3">
    <source>
        <dbReference type="Proteomes" id="UP000198741"/>
    </source>
</evidence>
<organism evidence="2 3">
    <name type="scientific">Nakamurella panacisegetis</name>
    <dbReference type="NCBI Taxonomy" id="1090615"/>
    <lineage>
        <taxon>Bacteria</taxon>
        <taxon>Bacillati</taxon>
        <taxon>Actinomycetota</taxon>
        <taxon>Actinomycetes</taxon>
        <taxon>Nakamurellales</taxon>
        <taxon>Nakamurellaceae</taxon>
        <taxon>Nakamurella</taxon>
    </lineage>
</organism>
<keyword evidence="2" id="KW-0489">Methyltransferase</keyword>
<name>A0A1H0JC65_9ACTN</name>
<dbReference type="Gene3D" id="3.40.50.150">
    <property type="entry name" value="Vaccinia Virus protein VP39"/>
    <property type="match status" value="1"/>
</dbReference>
<dbReference type="SUPFAM" id="SSF53335">
    <property type="entry name" value="S-adenosyl-L-methionine-dependent methyltransferases"/>
    <property type="match status" value="1"/>
</dbReference>
<feature type="domain" description="Methyltransferase type 11" evidence="1">
    <location>
        <begin position="48"/>
        <end position="140"/>
    </location>
</feature>
<dbReference type="RefSeq" id="WP_090474729.1">
    <property type="nucleotide sequence ID" value="NZ_LT629710.1"/>
</dbReference>
<dbReference type="AlphaFoldDB" id="A0A1H0JC65"/>
<dbReference type="InterPro" id="IPR013216">
    <property type="entry name" value="Methyltransf_11"/>
</dbReference>
<dbReference type="STRING" id="1090615.SAMN04515671_0849"/>
<gene>
    <name evidence="2" type="ORF">SAMN04515671_0849</name>
</gene>
<protein>
    <submittedName>
        <fullName evidence="2">Ubiquinone/menaquinone biosynthesis C-methylase UbiE</fullName>
    </submittedName>
</protein>
<reference evidence="2 3" key="1">
    <citation type="submission" date="2016-10" db="EMBL/GenBank/DDBJ databases">
        <authorList>
            <person name="de Groot N.N."/>
        </authorList>
    </citation>
    <scope>NUCLEOTIDE SEQUENCE [LARGE SCALE GENOMIC DNA]</scope>
    <source>
        <strain evidence="3">P4-7,KCTC 19426,CECT 7604</strain>
    </source>
</reference>
<dbReference type="GO" id="GO:0008757">
    <property type="term" value="F:S-adenosylmethionine-dependent methyltransferase activity"/>
    <property type="evidence" value="ECO:0007669"/>
    <property type="project" value="InterPro"/>
</dbReference>
<dbReference type="CDD" id="cd02440">
    <property type="entry name" value="AdoMet_MTases"/>
    <property type="match status" value="1"/>
</dbReference>
<evidence type="ECO:0000259" key="1">
    <source>
        <dbReference type="Pfam" id="PF08241"/>
    </source>
</evidence>
<proteinExistence type="predicted"/>
<sequence>MTNDETNRTRAAFDVPATAYQKLIGRYLGTLAPAFADAAGVVGGLRVLDVGCGPGGLTRELARRAGPAAVSALDPSESFVQACAAANPGVDVRLGVAEELPFEDATFDVTLASLVVGFMTDPIAGVREMARVTRPGGTVALCFWNYAEMPLLRTLFTTAARFDPAQGAEDRRLGTRDGELVSVLRAAGVADPHQQIIQATAEYDGFDDWWSPVPLGVGPMGLFYRSLDEVQREQWRELARDALGAPDGPFRSTAQAWCACGTV</sequence>
<dbReference type="PANTHER" id="PTHR43591">
    <property type="entry name" value="METHYLTRANSFERASE"/>
    <property type="match status" value="1"/>
</dbReference>
<dbReference type="Proteomes" id="UP000198741">
    <property type="component" value="Chromosome I"/>
</dbReference>
<dbReference type="GO" id="GO:0032259">
    <property type="term" value="P:methylation"/>
    <property type="evidence" value="ECO:0007669"/>
    <property type="project" value="UniProtKB-KW"/>
</dbReference>
<accession>A0A1H0JC65</accession>
<keyword evidence="2" id="KW-0830">Ubiquinone</keyword>